<evidence type="ECO:0000313" key="2">
    <source>
        <dbReference type="EMBL" id="EFG03737.2"/>
    </source>
</evidence>
<keyword evidence="2" id="KW-0614">Plasmid</keyword>
<dbReference type="RefSeq" id="WP_003955541.1">
    <property type="nucleotide sequence ID" value="NZ_CM000914.1"/>
</dbReference>
<dbReference type="Proteomes" id="UP000002357">
    <property type="component" value="Plasmid pSCL4"/>
</dbReference>
<dbReference type="EMBL" id="CM000914">
    <property type="protein sequence ID" value="EFG03737.2"/>
    <property type="molecule type" value="Genomic_DNA"/>
</dbReference>
<geneLocation type="plasmid" evidence="2 3">
    <name>pSCL4</name>
</geneLocation>
<accession>B5GUN3</accession>
<gene>
    <name evidence="2" type="ORF">SCLAV_p0246</name>
</gene>
<organism evidence="2 3">
    <name type="scientific">Streptomyces clavuligerus</name>
    <dbReference type="NCBI Taxonomy" id="1901"/>
    <lineage>
        <taxon>Bacteria</taxon>
        <taxon>Bacillati</taxon>
        <taxon>Actinomycetota</taxon>
        <taxon>Actinomycetes</taxon>
        <taxon>Kitasatosporales</taxon>
        <taxon>Streptomycetaceae</taxon>
        <taxon>Streptomyces</taxon>
    </lineage>
</organism>
<dbReference type="GeneID" id="93733447"/>
<feature type="compositionally biased region" description="Low complexity" evidence="1">
    <location>
        <begin position="9"/>
        <end position="23"/>
    </location>
</feature>
<proteinExistence type="predicted"/>
<evidence type="ECO:0000256" key="1">
    <source>
        <dbReference type="SAM" id="MobiDB-lite"/>
    </source>
</evidence>
<protein>
    <submittedName>
        <fullName evidence="2">Uncharacterized protein</fullName>
    </submittedName>
</protein>
<sequence length="75" mass="7787">MGDNHMPRTSTTVSTETSTVSTEATGRNHRGPDTMTVRVQPVHDQPPVPAVVVGDRPVVTPLATASHTAVSSLAA</sequence>
<reference evidence="2 3" key="1">
    <citation type="journal article" date="2010" name="Genome Biol. Evol.">
        <title>The sequence of a 1.8-mb bacterial linear plasmid reveals a rich evolutionary reservoir of secondary metabolic pathways.</title>
        <authorList>
            <person name="Medema M.H."/>
            <person name="Trefzer A."/>
            <person name="Kovalchuk A."/>
            <person name="van den Berg M."/>
            <person name="Mueller U."/>
            <person name="Heijne W."/>
            <person name="Wu L."/>
            <person name="Alam M.T."/>
            <person name="Ronning C.M."/>
            <person name="Nierman W.C."/>
            <person name="Bovenberg R.A.L."/>
            <person name="Breitling R."/>
            <person name="Takano E."/>
        </authorList>
    </citation>
    <scope>NUCLEOTIDE SEQUENCE [LARGE SCALE GENOMIC DNA]</scope>
    <source>
        <strain evidence="3">ATCC 27064 / DSM 738 / JCM 4710 / NBRC 13307 / NCIMB 12785 / NRRL 3585 / VKM Ac-602</strain>
        <plasmid evidence="2">pSCL4</plasmid>
    </source>
</reference>
<feature type="region of interest" description="Disordered" evidence="1">
    <location>
        <begin position="1"/>
        <end position="48"/>
    </location>
</feature>
<dbReference type="AlphaFoldDB" id="B5GUN3"/>
<keyword evidence="3" id="KW-1185">Reference proteome</keyword>
<evidence type="ECO:0000313" key="3">
    <source>
        <dbReference type="Proteomes" id="UP000002357"/>
    </source>
</evidence>
<name>B5GUN3_STRCL</name>